<dbReference type="Pfam" id="PF06835">
    <property type="entry name" value="LptC"/>
    <property type="match status" value="1"/>
</dbReference>
<accession>A0ABU3Q8Y2</accession>
<evidence type="ECO:0000313" key="2">
    <source>
        <dbReference type="Proteomes" id="UP001259572"/>
    </source>
</evidence>
<gene>
    <name evidence="1" type="primary">lptC</name>
    <name evidence="1" type="ORF">RQX22_10830</name>
</gene>
<organism evidence="1 2">
    <name type="scientific">Sphingosinicella rhizophila</name>
    <dbReference type="NCBI Taxonomy" id="3050082"/>
    <lineage>
        <taxon>Bacteria</taxon>
        <taxon>Pseudomonadati</taxon>
        <taxon>Pseudomonadota</taxon>
        <taxon>Alphaproteobacteria</taxon>
        <taxon>Sphingomonadales</taxon>
        <taxon>Sphingosinicellaceae</taxon>
        <taxon>Sphingosinicella</taxon>
    </lineage>
</organism>
<proteinExistence type="predicted"/>
<dbReference type="EMBL" id="JAVUPU010000005">
    <property type="protein sequence ID" value="MDT9599443.1"/>
    <property type="molecule type" value="Genomic_DNA"/>
</dbReference>
<dbReference type="InterPro" id="IPR010664">
    <property type="entry name" value="LipoPS_assembly_LptC-rel"/>
</dbReference>
<dbReference type="RefSeq" id="WP_315726384.1">
    <property type="nucleotide sequence ID" value="NZ_JAVUPU010000005.1"/>
</dbReference>
<keyword evidence="2" id="KW-1185">Reference proteome</keyword>
<dbReference type="Gene3D" id="2.60.450.10">
    <property type="entry name" value="Lipopolysaccharide (LPS) transport protein A like domain"/>
    <property type="match status" value="1"/>
</dbReference>
<dbReference type="Proteomes" id="UP001259572">
    <property type="component" value="Unassembled WGS sequence"/>
</dbReference>
<comment type="caution">
    <text evidence="1">The sequence shown here is derived from an EMBL/GenBank/DDBJ whole genome shotgun (WGS) entry which is preliminary data.</text>
</comment>
<name>A0ABU3Q8Y2_9SPHN</name>
<reference evidence="1 2" key="1">
    <citation type="submission" date="2023-05" db="EMBL/GenBank/DDBJ databases">
        <authorList>
            <person name="Guo Y."/>
        </authorList>
    </citation>
    <scope>NUCLEOTIDE SEQUENCE [LARGE SCALE GENOMIC DNA]</scope>
    <source>
        <strain evidence="1 2">GR2756</strain>
    </source>
</reference>
<sequence length="212" mass="23440">MSELAERERLIKRGWAAPGSFHDVFVRLLKIALPAGIGVLAAYLAISPLQKDKEVSFLLDKNKVEVARERLRLDEPQYRGQDDKGRPFLIRADQAIQATSKEQVMDIEGMDASIRLADGPAVLRADRGRYDMDAQTVDVLGPILFTAADGYRLETSDVQVDLNKSQLASQGSVKGRMPLGRFTADRMSVDLPARQVTLTGRARLHIVQGAIK</sequence>
<protein>
    <submittedName>
        <fullName evidence="1">LPS export ABC transporter periplasmic protein LptC</fullName>
    </submittedName>
</protein>
<evidence type="ECO:0000313" key="1">
    <source>
        <dbReference type="EMBL" id="MDT9599443.1"/>
    </source>
</evidence>